<keyword evidence="7 22" id="KW-0808">Transferase</keyword>
<dbReference type="SUPFAM" id="SSF52540">
    <property type="entry name" value="P-loop containing nucleoside triphosphate hydrolases"/>
    <property type="match status" value="1"/>
</dbReference>
<dbReference type="CDD" id="cd05387">
    <property type="entry name" value="BY-kinase"/>
    <property type="match status" value="1"/>
</dbReference>
<evidence type="ECO:0000256" key="18">
    <source>
        <dbReference type="SAM" id="Phobius"/>
    </source>
</evidence>
<dbReference type="GO" id="GO:0004715">
    <property type="term" value="F:non-membrane spanning protein tyrosine kinase activity"/>
    <property type="evidence" value="ECO:0007669"/>
    <property type="project" value="UniProtKB-EC"/>
</dbReference>
<evidence type="ECO:0000259" key="19">
    <source>
        <dbReference type="Pfam" id="PF02706"/>
    </source>
</evidence>
<dbReference type="EMBL" id="WJJP01000518">
    <property type="protein sequence ID" value="MBD3326036.1"/>
    <property type="molecule type" value="Genomic_DNA"/>
</dbReference>
<comment type="catalytic activity">
    <reaction evidence="15">
        <text>L-tyrosyl-[protein] + ATP = O-phospho-L-tyrosyl-[protein] + ADP + H(+)</text>
        <dbReference type="Rhea" id="RHEA:10596"/>
        <dbReference type="Rhea" id="RHEA-COMP:10136"/>
        <dbReference type="Rhea" id="RHEA-COMP:20101"/>
        <dbReference type="ChEBI" id="CHEBI:15378"/>
        <dbReference type="ChEBI" id="CHEBI:30616"/>
        <dbReference type="ChEBI" id="CHEBI:46858"/>
        <dbReference type="ChEBI" id="CHEBI:61978"/>
        <dbReference type="ChEBI" id="CHEBI:456216"/>
        <dbReference type="EC" id="2.7.10.2"/>
    </reaction>
</comment>
<protein>
    <recommendedName>
        <fullName evidence="4">non-specific protein-tyrosine kinase</fullName>
        <ecNumber evidence="4">2.7.10.2</ecNumber>
    </recommendedName>
</protein>
<gene>
    <name evidence="22" type="ORF">GF339_15735</name>
</gene>
<reference evidence="22" key="1">
    <citation type="submission" date="2019-11" db="EMBL/GenBank/DDBJ databases">
        <title>Microbial mats filling the niche in hypersaline microbial mats.</title>
        <authorList>
            <person name="Wong H.L."/>
            <person name="Macleod F.I."/>
            <person name="White R.A. III"/>
            <person name="Burns B.P."/>
        </authorList>
    </citation>
    <scope>NUCLEOTIDE SEQUENCE</scope>
    <source>
        <strain evidence="22">Rbin_158</strain>
    </source>
</reference>
<keyword evidence="12 18" id="KW-1133">Transmembrane helix</keyword>
<evidence type="ECO:0000256" key="14">
    <source>
        <dbReference type="ARBA" id="ARBA00023137"/>
    </source>
</evidence>
<comment type="subcellular location">
    <subcellularLocation>
        <location evidence="1">Cell inner membrane</location>
        <topology evidence="1">Multi-pass membrane protein</topology>
    </subcellularLocation>
</comment>
<dbReference type="Pfam" id="PF13614">
    <property type="entry name" value="AAA_31"/>
    <property type="match status" value="1"/>
</dbReference>
<dbReference type="InterPro" id="IPR050445">
    <property type="entry name" value="Bact_polysacc_biosynth/exp"/>
</dbReference>
<comment type="similarity">
    <text evidence="3">Belongs to the etk/wzc family.</text>
</comment>
<dbReference type="InterPro" id="IPR025669">
    <property type="entry name" value="AAA_dom"/>
</dbReference>
<evidence type="ECO:0000256" key="7">
    <source>
        <dbReference type="ARBA" id="ARBA00022679"/>
    </source>
</evidence>
<keyword evidence="5" id="KW-1003">Cell membrane</keyword>
<evidence type="ECO:0000256" key="3">
    <source>
        <dbReference type="ARBA" id="ARBA00008883"/>
    </source>
</evidence>
<feature type="domain" description="AAA" evidence="20">
    <location>
        <begin position="546"/>
        <end position="678"/>
    </location>
</feature>
<evidence type="ECO:0000313" key="22">
    <source>
        <dbReference type="EMBL" id="MBD3326036.1"/>
    </source>
</evidence>
<dbReference type="Proteomes" id="UP000649604">
    <property type="component" value="Unassembled WGS sequence"/>
</dbReference>
<evidence type="ECO:0000256" key="2">
    <source>
        <dbReference type="ARBA" id="ARBA00007316"/>
    </source>
</evidence>
<keyword evidence="10" id="KW-0418">Kinase</keyword>
<proteinExistence type="inferred from homology"/>
<keyword evidence="14" id="KW-0829">Tyrosine-protein kinase</keyword>
<evidence type="ECO:0000256" key="16">
    <source>
        <dbReference type="SAM" id="Coils"/>
    </source>
</evidence>
<evidence type="ECO:0000256" key="17">
    <source>
        <dbReference type="SAM" id="MobiDB-lite"/>
    </source>
</evidence>
<evidence type="ECO:0000256" key="4">
    <source>
        <dbReference type="ARBA" id="ARBA00011903"/>
    </source>
</evidence>
<name>A0A9D5JYE9_9BACT</name>
<dbReference type="Pfam" id="PF13807">
    <property type="entry name" value="GNVR"/>
    <property type="match status" value="1"/>
</dbReference>
<evidence type="ECO:0000256" key="8">
    <source>
        <dbReference type="ARBA" id="ARBA00022692"/>
    </source>
</evidence>
<dbReference type="AlphaFoldDB" id="A0A9D5JYE9"/>
<evidence type="ECO:0000256" key="5">
    <source>
        <dbReference type="ARBA" id="ARBA00022475"/>
    </source>
</evidence>
<feature type="coiled-coil region" evidence="16">
    <location>
        <begin position="199"/>
        <end position="233"/>
    </location>
</feature>
<feature type="region of interest" description="Disordered" evidence="17">
    <location>
        <begin position="729"/>
        <end position="769"/>
    </location>
</feature>
<dbReference type="InterPro" id="IPR027417">
    <property type="entry name" value="P-loop_NTPase"/>
</dbReference>
<evidence type="ECO:0000256" key="13">
    <source>
        <dbReference type="ARBA" id="ARBA00023136"/>
    </source>
</evidence>
<keyword evidence="9" id="KW-0547">Nucleotide-binding</keyword>
<dbReference type="PANTHER" id="PTHR32309:SF13">
    <property type="entry name" value="FERRIC ENTEROBACTIN TRANSPORT PROTEIN FEPE"/>
    <property type="match status" value="1"/>
</dbReference>
<evidence type="ECO:0000259" key="20">
    <source>
        <dbReference type="Pfam" id="PF13614"/>
    </source>
</evidence>
<evidence type="ECO:0000313" key="23">
    <source>
        <dbReference type="Proteomes" id="UP000649604"/>
    </source>
</evidence>
<keyword evidence="6" id="KW-0997">Cell inner membrane</keyword>
<comment type="similarity">
    <text evidence="2">Belongs to the CpsD/CapB family.</text>
</comment>
<comment type="caution">
    <text evidence="22">The sequence shown here is derived from an EMBL/GenBank/DDBJ whole genome shotgun (WGS) entry which is preliminary data.</text>
</comment>
<dbReference type="GO" id="GO:0005886">
    <property type="term" value="C:plasma membrane"/>
    <property type="evidence" value="ECO:0007669"/>
    <property type="project" value="UniProtKB-SubCell"/>
</dbReference>
<accession>A0A9D5JYE9</accession>
<dbReference type="GO" id="GO:0005524">
    <property type="term" value="F:ATP binding"/>
    <property type="evidence" value="ECO:0007669"/>
    <property type="project" value="UniProtKB-KW"/>
</dbReference>
<dbReference type="PANTHER" id="PTHR32309">
    <property type="entry name" value="TYROSINE-PROTEIN KINASE"/>
    <property type="match status" value="1"/>
</dbReference>
<feature type="compositionally biased region" description="Basic and acidic residues" evidence="17">
    <location>
        <begin position="729"/>
        <end position="739"/>
    </location>
</feature>
<feature type="compositionally biased region" description="Acidic residues" evidence="17">
    <location>
        <begin position="758"/>
        <end position="769"/>
    </location>
</feature>
<feature type="transmembrane region" description="Helical" evidence="18">
    <location>
        <begin position="20"/>
        <end position="38"/>
    </location>
</feature>
<keyword evidence="13 18" id="KW-0472">Membrane</keyword>
<keyword evidence="8 18" id="KW-0812">Transmembrane</keyword>
<evidence type="ECO:0000256" key="1">
    <source>
        <dbReference type="ARBA" id="ARBA00004429"/>
    </source>
</evidence>
<evidence type="ECO:0000259" key="21">
    <source>
        <dbReference type="Pfam" id="PF13807"/>
    </source>
</evidence>
<evidence type="ECO:0000256" key="15">
    <source>
        <dbReference type="ARBA" id="ARBA00051245"/>
    </source>
</evidence>
<evidence type="ECO:0000256" key="9">
    <source>
        <dbReference type="ARBA" id="ARBA00022741"/>
    </source>
</evidence>
<dbReference type="NCBIfam" id="TIGR01007">
    <property type="entry name" value="eps_fam"/>
    <property type="match status" value="1"/>
</dbReference>
<evidence type="ECO:0000256" key="12">
    <source>
        <dbReference type="ARBA" id="ARBA00022989"/>
    </source>
</evidence>
<dbReference type="Gene3D" id="3.40.50.300">
    <property type="entry name" value="P-loop containing nucleotide triphosphate hydrolases"/>
    <property type="match status" value="1"/>
</dbReference>
<dbReference type="InterPro" id="IPR032807">
    <property type="entry name" value="GNVR"/>
</dbReference>
<evidence type="ECO:0000256" key="6">
    <source>
        <dbReference type="ARBA" id="ARBA00022519"/>
    </source>
</evidence>
<keyword evidence="11" id="KW-0067">ATP-binding</keyword>
<organism evidence="22 23">
    <name type="scientific">candidate division KSB3 bacterium</name>
    <dbReference type="NCBI Taxonomy" id="2044937"/>
    <lineage>
        <taxon>Bacteria</taxon>
        <taxon>candidate division KSB3</taxon>
    </lineage>
</organism>
<sequence length="769" mass="87850">MFEEEIHLRDYLNIIRRRKWTILAVVFITVVSVTIYTFRQVPIYQASATIAIEKEAPNVLSFQEVMDFDMEDSTSYQTESKILQSRPIAEEVIRKLALNEFLRQQYAKEPDFFLQRVGNDLLAKVQTLLGKPPAPSETDPEAVEDEQLLDAFYEMVSINPIRGSRLLEIVVRAPDRKLTSQIANTLIDVYMARYLDTKLSTSKEAVRWLEKELEDAKQQVRESEQALQAYKENQAIISVQDQKNIVMQKLSELSTAVNQARINRLKIEAQYNQIQDFERGVLDSLPQVVSNSLIRELKVKLFNLESDLSELLKKFRSKHPTVMAVQSQIDAVHEQIDAEIHQIIRSIKTEYDLARSQENDLLAAMEEQERIAVALNQKTVEYDVLQREVESNRRIYDALLQRMKETSVTERLETSNIRIVERAAVPNFPVAPHRVRNILLSLLIGGVIGLTLAFFAEYWDDRIHTSDDCTRYLEIPFLGIIPKVSTRQILRYAQENARETVVPTIILLDPASPVSESYRGLRTNVTFSSLEKGSVMLITSSEPSEGKSSIASNLAIAMAQSGRRTLLIDCDFRRPMIEHVFQLEENGYGFSDMIVEADHQKTRRANYQTNVENLEVIPCGTMPGNPSELLNSAKTQKIIHALKKTYDILILDSPPVNAVTDPVILSHMVADAVLLIIHAGKTKRRVAQYARDQLLAADANILGGILNKVDVHRNGYYYAYQYRKYYRREEKDKRGDQRLQRRGNGEQPIATPLPPETPLEDPNEEQPVP</sequence>
<evidence type="ECO:0000256" key="10">
    <source>
        <dbReference type="ARBA" id="ARBA00022777"/>
    </source>
</evidence>
<evidence type="ECO:0000256" key="11">
    <source>
        <dbReference type="ARBA" id="ARBA00022840"/>
    </source>
</evidence>
<feature type="domain" description="Polysaccharide chain length determinant N-terminal" evidence="19">
    <location>
        <begin position="4"/>
        <end position="96"/>
    </location>
</feature>
<dbReference type="InterPro" id="IPR003856">
    <property type="entry name" value="LPS_length_determ_N"/>
</dbReference>
<dbReference type="EC" id="2.7.10.2" evidence="4"/>
<dbReference type="InterPro" id="IPR005702">
    <property type="entry name" value="Wzc-like_C"/>
</dbReference>
<keyword evidence="16" id="KW-0175">Coiled coil</keyword>
<dbReference type="Pfam" id="PF02706">
    <property type="entry name" value="Wzz"/>
    <property type="match status" value="1"/>
</dbReference>
<feature type="domain" description="Tyrosine-protein kinase G-rich" evidence="21">
    <location>
        <begin position="384"/>
        <end position="455"/>
    </location>
</feature>